<keyword evidence="4" id="KW-1185">Reference proteome</keyword>
<protein>
    <submittedName>
        <fullName evidence="3">Cell entry (Mce) related family protein</fullName>
        <ecNumber evidence="3">1.-.-.-</ecNumber>
    </submittedName>
</protein>
<dbReference type="NCBIfam" id="TIGR00026">
    <property type="entry name" value="hi_GC_TIGR00026"/>
    <property type="match status" value="1"/>
</dbReference>
<evidence type="ECO:0000256" key="1">
    <source>
        <dbReference type="ARBA" id="ARBA00008710"/>
    </source>
</evidence>
<dbReference type="InterPro" id="IPR012349">
    <property type="entry name" value="Split_barrel_FMN-bd"/>
</dbReference>
<name>A0A448IGX1_MYCAU</name>
<dbReference type="GO" id="GO:0070967">
    <property type="term" value="F:coenzyme F420 binding"/>
    <property type="evidence" value="ECO:0007669"/>
    <property type="project" value="TreeGrafter"/>
</dbReference>
<dbReference type="AlphaFoldDB" id="A0A448IGX1"/>
<dbReference type="EC" id="1.-.-.-" evidence="3"/>
<evidence type="ECO:0000313" key="3">
    <source>
        <dbReference type="EMBL" id="VEG51689.1"/>
    </source>
</evidence>
<dbReference type="PANTHER" id="PTHR39428">
    <property type="entry name" value="F420H(2)-DEPENDENT QUINONE REDUCTASE RV1261C"/>
    <property type="match status" value="1"/>
</dbReference>
<dbReference type="SUPFAM" id="SSF50475">
    <property type="entry name" value="FMN-binding split barrel"/>
    <property type="match status" value="1"/>
</dbReference>
<dbReference type="PANTHER" id="PTHR39428:SF1">
    <property type="entry name" value="F420H(2)-DEPENDENT QUINONE REDUCTASE RV1261C"/>
    <property type="match status" value="1"/>
</dbReference>
<dbReference type="InterPro" id="IPR004378">
    <property type="entry name" value="F420H2_quin_Rdtase"/>
</dbReference>
<comment type="similarity">
    <text evidence="1">Belongs to the F420H(2)-dependent quinone reductase family.</text>
</comment>
<dbReference type="Gene3D" id="2.30.110.10">
    <property type="entry name" value="Electron Transport, Fmn-binding Protein, Chain A"/>
    <property type="match status" value="1"/>
</dbReference>
<accession>A0A448IGX1</accession>
<dbReference type="Pfam" id="PF04075">
    <property type="entry name" value="F420H2_quin_red"/>
    <property type="match status" value="1"/>
</dbReference>
<comment type="catalytic activity">
    <reaction evidence="2">
        <text>oxidized coenzyme F420-(gamma-L-Glu)(n) + a quinol + H(+) = reduced coenzyme F420-(gamma-L-Glu)(n) + a quinone</text>
        <dbReference type="Rhea" id="RHEA:39663"/>
        <dbReference type="Rhea" id="RHEA-COMP:12939"/>
        <dbReference type="Rhea" id="RHEA-COMP:14378"/>
        <dbReference type="ChEBI" id="CHEBI:15378"/>
        <dbReference type="ChEBI" id="CHEBI:24646"/>
        <dbReference type="ChEBI" id="CHEBI:132124"/>
        <dbReference type="ChEBI" id="CHEBI:133980"/>
        <dbReference type="ChEBI" id="CHEBI:139511"/>
    </reaction>
</comment>
<dbReference type="OrthoDB" id="8225825at2"/>
<keyword evidence="3" id="KW-0560">Oxidoreductase</keyword>
<dbReference type="GO" id="GO:0052755">
    <property type="term" value="F:coenzyme F420H2:quinone oxidoreductase activity"/>
    <property type="evidence" value="ECO:0007669"/>
    <property type="project" value="RHEA"/>
</dbReference>
<organism evidence="3 4">
    <name type="scientific">Mycolicibacterium aurum</name>
    <name type="common">Mycobacterium aurum</name>
    <dbReference type="NCBI Taxonomy" id="1791"/>
    <lineage>
        <taxon>Bacteria</taxon>
        <taxon>Bacillati</taxon>
        <taxon>Actinomycetota</taxon>
        <taxon>Actinomycetes</taxon>
        <taxon>Mycobacteriales</taxon>
        <taxon>Mycobacteriaceae</taxon>
        <taxon>Mycolicibacterium</taxon>
    </lineage>
</organism>
<dbReference type="Proteomes" id="UP000279306">
    <property type="component" value="Chromosome"/>
</dbReference>
<gene>
    <name evidence="3" type="ORF">NCTC10437_00802</name>
</gene>
<evidence type="ECO:0000313" key="4">
    <source>
        <dbReference type="Proteomes" id="UP000279306"/>
    </source>
</evidence>
<evidence type="ECO:0000256" key="2">
    <source>
        <dbReference type="ARBA" id="ARBA00049106"/>
    </source>
</evidence>
<proteinExistence type="inferred from homology"/>
<dbReference type="KEGG" id="mauu:NCTC10437_00802"/>
<dbReference type="EMBL" id="LR134356">
    <property type="protein sequence ID" value="VEG51689.1"/>
    <property type="molecule type" value="Genomic_DNA"/>
</dbReference>
<dbReference type="RefSeq" id="WP_048632208.1">
    <property type="nucleotide sequence ID" value="NZ_CVQQ01000006.1"/>
</dbReference>
<dbReference type="GO" id="GO:0005886">
    <property type="term" value="C:plasma membrane"/>
    <property type="evidence" value="ECO:0007669"/>
    <property type="project" value="TreeGrafter"/>
</dbReference>
<dbReference type="STRING" id="1791.GCA_001049355_02293"/>
<sequence length="140" mass="15316">MDKAAFDDMNRKVIDEFRANGGKAGGIFEGKPLVLVHHIGAKSGTERIAPLVALIDDGHVYIFASKGGADTNPDWYRNLTANPSITVELGTETYTATARELTGSERDEIYAKQVAAEPQFGDYQEKTSRVIPVFELVREG</sequence>
<reference evidence="3 4" key="1">
    <citation type="submission" date="2018-12" db="EMBL/GenBank/DDBJ databases">
        <authorList>
            <consortium name="Pathogen Informatics"/>
        </authorList>
    </citation>
    <scope>NUCLEOTIDE SEQUENCE [LARGE SCALE GENOMIC DNA]</scope>
    <source>
        <strain evidence="3 4">NCTC10437</strain>
    </source>
</reference>